<dbReference type="EMBL" id="DYDO01000009">
    <property type="protein sequence ID" value="DBA18691.1"/>
    <property type="molecule type" value="Genomic_DNA"/>
</dbReference>
<organism evidence="1 2">
    <name type="scientific">Pyxicephalus adspersus</name>
    <name type="common">African bullfrog</name>
    <dbReference type="NCBI Taxonomy" id="30357"/>
    <lineage>
        <taxon>Eukaryota</taxon>
        <taxon>Metazoa</taxon>
        <taxon>Chordata</taxon>
        <taxon>Craniata</taxon>
        <taxon>Vertebrata</taxon>
        <taxon>Euteleostomi</taxon>
        <taxon>Amphibia</taxon>
        <taxon>Batrachia</taxon>
        <taxon>Anura</taxon>
        <taxon>Neobatrachia</taxon>
        <taxon>Ranoidea</taxon>
        <taxon>Pyxicephalidae</taxon>
        <taxon>Pyxicephalinae</taxon>
        <taxon>Pyxicephalus</taxon>
    </lineage>
</organism>
<keyword evidence="2" id="KW-1185">Reference proteome</keyword>
<proteinExistence type="predicted"/>
<evidence type="ECO:0000313" key="2">
    <source>
        <dbReference type="Proteomes" id="UP001181693"/>
    </source>
</evidence>
<protein>
    <recommendedName>
        <fullName evidence="3">Secreted protein</fullName>
    </recommendedName>
</protein>
<sequence>MFLQDPLTVVNVFILLVIPDCNFINSVGIEFYMDHSAGENLKMGRDFCSLQHLEFVFRFMSVLHEHTWEVRTALSPIACTESYLPGRSCLIV</sequence>
<evidence type="ECO:0008006" key="3">
    <source>
        <dbReference type="Google" id="ProtNLM"/>
    </source>
</evidence>
<name>A0AAV2ZL72_PYXAD</name>
<dbReference type="AlphaFoldDB" id="A0AAV2ZL72"/>
<evidence type="ECO:0000313" key="1">
    <source>
        <dbReference type="EMBL" id="DBA18691.1"/>
    </source>
</evidence>
<accession>A0AAV2ZL72</accession>
<reference evidence="1" key="1">
    <citation type="thesis" date="2020" institute="ProQuest LLC" country="789 East Eisenhower Parkway, Ann Arbor, MI, USA">
        <title>Comparative Genomics and Chromosome Evolution.</title>
        <authorList>
            <person name="Mudd A.B."/>
        </authorList>
    </citation>
    <scope>NUCLEOTIDE SEQUENCE</scope>
    <source>
        <strain evidence="1">1538</strain>
        <tissue evidence="1">Blood</tissue>
    </source>
</reference>
<dbReference type="Proteomes" id="UP001181693">
    <property type="component" value="Unassembled WGS sequence"/>
</dbReference>
<comment type="caution">
    <text evidence="1">The sequence shown here is derived from an EMBL/GenBank/DDBJ whole genome shotgun (WGS) entry which is preliminary data.</text>
</comment>
<gene>
    <name evidence="1" type="ORF">GDO54_016910</name>
</gene>